<gene>
    <name evidence="2" type="ordered locus">Sinac_2782</name>
</gene>
<dbReference type="eggNOG" id="COG1075">
    <property type="taxonomic scope" value="Bacteria"/>
</dbReference>
<dbReference type="AlphaFoldDB" id="L0DDY2"/>
<reference evidence="2 3" key="1">
    <citation type="submission" date="2012-02" db="EMBL/GenBank/DDBJ databases">
        <title>Complete sequence of chromosome of Singulisphaera acidiphila DSM 18658.</title>
        <authorList>
            <consortium name="US DOE Joint Genome Institute (JGI-PGF)"/>
            <person name="Lucas S."/>
            <person name="Copeland A."/>
            <person name="Lapidus A."/>
            <person name="Glavina del Rio T."/>
            <person name="Dalin E."/>
            <person name="Tice H."/>
            <person name="Bruce D."/>
            <person name="Goodwin L."/>
            <person name="Pitluck S."/>
            <person name="Peters L."/>
            <person name="Ovchinnikova G."/>
            <person name="Chertkov O."/>
            <person name="Kyrpides N."/>
            <person name="Mavromatis K."/>
            <person name="Ivanova N."/>
            <person name="Brettin T."/>
            <person name="Detter J.C."/>
            <person name="Han C."/>
            <person name="Larimer F."/>
            <person name="Land M."/>
            <person name="Hauser L."/>
            <person name="Markowitz V."/>
            <person name="Cheng J.-F."/>
            <person name="Hugenholtz P."/>
            <person name="Woyke T."/>
            <person name="Wu D."/>
            <person name="Tindall B."/>
            <person name="Pomrenke H."/>
            <person name="Brambilla E."/>
            <person name="Klenk H.-P."/>
            <person name="Eisen J.A."/>
        </authorList>
    </citation>
    <scope>NUCLEOTIDE SEQUENCE [LARGE SCALE GENOMIC DNA]</scope>
    <source>
        <strain evidence="3">ATCC BAA-1392 / DSM 18658 / VKM B-2454 / MOB10</strain>
    </source>
</reference>
<dbReference type="HOGENOM" id="CLU_016928_0_0_0"/>
<dbReference type="PANTHER" id="PTHR37946:SF1">
    <property type="entry name" value="SLL1969 PROTEIN"/>
    <property type="match status" value="1"/>
</dbReference>
<proteinExistence type="predicted"/>
<dbReference type="RefSeq" id="WP_015246226.1">
    <property type="nucleotide sequence ID" value="NC_019892.1"/>
</dbReference>
<dbReference type="SUPFAM" id="SSF53474">
    <property type="entry name" value="alpha/beta-Hydrolases"/>
    <property type="match status" value="1"/>
</dbReference>
<feature type="transmembrane region" description="Helical" evidence="1">
    <location>
        <begin position="12"/>
        <end position="32"/>
    </location>
</feature>
<dbReference type="KEGG" id="saci:Sinac_2782"/>
<dbReference type="Gene3D" id="3.40.50.1820">
    <property type="entry name" value="alpha/beta hydrolase"/>
    <property type="match status" value="1"/>
</dbReference>
<organism evidence="2 3">
    <name type="scientific">Singulisphaera acidiphila (strain ATCC BAA-1392 / DSM 18658 / VKM B-2454 / MOB10)</name>
    <dbReference type="NCBI Taxonomy" id="886293"/>
    <lineage>
        <taxon>Bacteria</taxon>
        <taxon>Pseudomonadati</taxon>
        <taxon>Planctomycetota</taxon>
        <taxon>Planctomycetia</taxon>
        <taxon>Isosphaerales</taxon>
        <taxon>Isosphaeraceae</taxon>
        <taxon>Singulisphaera</taxon>
    </lineage>
</organism>
<evidence type="ECO:0000313" key="3">
    <source>
        <dbReference type="Proteomes" id="UP000010798"/>
    </source>
</evidence>
<dbReference type="EMBL" id="CP003364">
    <property type="protein sequence ID" value="AGA27075.1"/>
    <property type="molecule type" value="Genomic_DNA"/>
</dbReference>
<dbReference type="OrthoDB" id="869379at2"/>
<keyword evidence="1" id="KW-1133">Transmembrane helix</keyword>
<protein>
    <recommendedName>
        <fullName evidence="4">AB hydrolase-1 domain-containing protein</fullName>
    </recommendedName>
</protein>
<sequence length="599" mass="65421">MEPGKLRGLMDRVRNTIIVLVAICGPLIIPGWNCGRVFAQMLDLVPASPATSVEGNPTRLHEVQAFDRSRIAHREAKRLEKAGSPVCVDRYYEATVFAYAAILATGTTGVTDWNQIPDDYNISLADCLRAAGTFGRLDPRSHLQINGPAGPIVVRVIHRGFVWSPEDFEGLIDARSAPKNPAQHRSYQRVGAGAAQVSVRSNRNLTSADRFLPPRSFFPATAILHPDLGPWIGLAGTPRGGDLLELHDPLRTTCVELAGGRFPLACNLDASVAMAEASVGSRRYALVGFLNPSIEVGNTFLGTLEPYQPGKIPVVFVHGLRDNPYTFTDLVNGLRACPGFLDHFQIVGFRYPTGITFIRSAAMFRRCLRDMEATFDPQHRDPGLQNTVLVGHSMGGLISKLQITWSGEALWNLAATQPLETLVTSESTKTFLREIFYFEPLPFVRRVVFMGTPHDGAALANRAVGRVTSRLVRRAADSLAMIDQLERDNPGALLPYMADLPSSIDLLAKRGPILKTMRQLPINPATTYHTIAGTASMPDRFARGDGVVPLSSAHSDGAASELWIPATHSRINADPQTLQELDRILRVHLAETYGPPPGR</sequence>
<keyword evidence="3" id="KW-1185">Reference proteome</keyword>
<evidence type="ECO:0000256" key="1">
    <source>
        <dbReference type="SAM" id="Phobius"/>
    </source>
</evidence>
<evidence type="ECO:0008006" key="4">
    <source>
        <dbReference type="Google" id="ProtNLM"/>
    </source>
</evidence>
<dbReference type="STRING" id="886293.Sinac_2782"/>
<dbReference type="Proteomes" id="UP000010798">
    <property type="component" value="Chromosome"/>
</dbReference>
<dbReference type="InterPro" id="IPR029058">
    <property type="entry name" value="AB_hydrolase_fold"/>
</dbReference>
<dbReference type="PANTHER" id="PTHR37946">
    <property type="entry name" value="SLL1969 PROTEIN"/>
    <property type="match status" value="1"/>
</dbReference>
<keyword evidence="1" id="KW-0812">Transmembrane</keyword>
<name>L0DDY2_SINAD</name>
<evidence type="ECO:0000313" key="2">
    <source>
        <dbReference type="EMBL" id="AGA27075.1"/>
    </source>
</evidence>
<keyword evidence="1" id="KW-0472">Membrane</keyword>
<accession>L0DDY2</accession>